<dbReference type="InterPro" id="IPR045865">
    <property type="entry name" value="ACT-like_dom_sf"/>
</dbReference>
<name>A0ABR1GCU7_AURAN</name>
<dbReference type="InterPro" id="IPR029752">
    <property type="entry name" value="D-isomer_DH_CS1"/>
</dbReference>
<dbReference type="InterPro" id="IPR006139">
    <property type="entry name" value="D-isomer_2_OHA_DH_cat_dom"/>
</dbReference>
<protein>
    <recommendedName>
        <fullName evidence="2">phosphoglycerate dehydrogenase</fullName>
        <ecNumber evidence="2">1.1.1.95</ecNumber>
    </recommendedName>
</protein>
<dbReference type="InterPro" id="IPR006140">
    <property type="entry name" value="D-isomer_DH_NAD-bd"/>
</dbReference>
<evidence type="ECO:0000256" key="2">
    <source>
        <dbReference type="ARBA" id="ARBA00013143"/>
    </source>
</evidence>
<reference evidence="8 9" key="1">
    <citation type="submission" date="2024-03" db="EMBL/GenBank/DDBJ databases">
        <title>Aureococcus anophagefferens CCMP1851 and Kratosvirus quantuckense: Draft genome of a second virus-susceptible host strain in the model system.</title>
        <authorList>
            <person name="Chase E."/>
            <person name="Truchon A.R."/>
            <person name="Schepens W."/>
            <person name="Wilhelm S.W."/>
        </authorList>
    </citation>
    <scope>NUCLEOTIDE SEQUENCE [LARGE SCALE GENOMIC DNA]</scope>
    <source>
        <strain evidence="8 9">CCMP1851</strain>
    </source>
</reference>
<accession>A0ABR1GCU7</accession>
<dbReference type="Pfam" id="PF02826">
    <property type="entry name" value="2-Hacid_dh_C"/>
    <property type="match status" value="1"/>
</dbReference>
<keyword evidence="9" id="KW-1185">Reference proteome</keyword>
<dbReference type="InterPro" id="IPR002912">
    <property type="entry name" value="ACT_dom"/>
</dbReference>
<dbReference type="SUPFAM" id="SSF55021">
    <property type="entry name" value="ACT-like"/>
    <property type="match status" value="1"/>
</dbReference>
<dbReference type="EMBL" id="JBBJCI010000034">
    <property type="protein sequence ID" value="KAK7253787.1"/>
    <property type="molecule type" value="Genomic_DNA"/>
</dbReference>
<gene>
    <name evidence="8" type="ORF">SO694_0000267</name>
</gene>
<keyword evidence="3 6" id="KW-0560">Oxidoreductase</keyword>
<evidence type="ECO:0000256" key="4">
    <source>
        <dbReference type="ARBA" id="ARBA00023027"/>
    </source>
</evidence>
<dbReference type="PROSITE" id="PS00671">
    <property type="entry name" value="D_2_HYDROXYACID_DH_3"/>
    <property type="match status" value="1"/>
</dbReference>
<evidence type="ECO:0000256" key="5">
    <source>
        <dbReference type="ARBA" id="ARBA00048731"/>
    </source>
</evidence>
<dbReference type="InterPro" id="IPR036291">
    <property type="entry name" value="NAD(P)-bd_dom_sf"/>
</dbReference>
<organism evidence="8 9">
    <name type="scientific">Aureococcus anophagefferens</name>
    <name type="common">Harmful bloom alga</name>
    <dbReference type="NCBI Taxonomy" id="44056"/>
    <lineage>
        <taxon>Eukaryota</taxon>
        <taxon>Sar</taxon>
        <taxon>Stramenopiles</taxon>
        <taxon>Ochrophyta</taxon>
        <taxon>Pelagophyceae</taxon>
        <taxon>Pelagomonadales</taxon>
        <taxon>Pelagomonadaceae</taxon>
        <taxon>Aureococcus</taxon>
    </lineage>
</organism>
<dbReference type="SUPFAM" id="SSF52283">
    <property type="entry name" value="Formate/glycerate dehydrogenase catalytic domain-like"/>
    <property type="match status" value="1"/>
</dbReference>
<evidence type="ECO:0000259" key="7">
    <source>
        <dbReference type="PROSITE" id="PS51671"/>
    </source>
</evidence>
<dbReference type="PROSITE" id="PS51671">
    <property type="entry name" value="ACT"/>
    <property type="match status" value="1"/>
</dbReference>
<comment type="catalytic activity">
    <reaction evidence="5">
        <text>(2R)-3-phosphoglycerate + NAD(+) = 3-phosphooxypyruvate + NADH + H(+)</text>
        <dbReference type="Rhea" id="RHEA:12641"/>
        <dbReference type="ChEBI" id="CHEBI:15378"/>
        <dbReference type="ChEBI" id="CHEBI:18110"/>
        <dbReference type="ChEBI" id="CHEBI:57540"/>
        <dbReference type="ChEBI" id="CHEBI:57945"/>
        <dbReference type="ChEBI" id="CHEBI:58272"/>
        <dbReference type="EC" id="1.1.1.95"/>
    </reaction>
</comment>
<dbReference type="Gene3D" id="3.40.50.720">
    <property type="entry name" value="NAD(P)-binding Rossmann-like Domain"/>
    <property type="match status" value="2"/>
</dbReference>
<dbReference type="Pfam" id="PF00389">
    <property type="entry name" value="2-Hacid_dh"/>
    <property type="match status" value="1"/>
</dbReference>
<comment type="similarity">
    <text evidence="6">Belongs to the D-isomer specific 2-hydroxyacid dehydrogenase family.</text>
</comment>
<dbReference type="EC" id="1.1.1.95" evidence="2"/>
<dbReference type="Gene3D" id="3.30.70.260">
    <property type="match status" value="1"/>
</dbReference>
<evidence type="ECO:0000313" key="9">
    <source>
        <dbReference type="Proteomes" id="UP001363151"/>
    </source>
</evidence>
<evidence type="ECO:0000256" key="1">
    <source>
        <dbReference type="ARBA" id="ARBA00005216"/>
    </source>
</evidence>
<keyword evidence="4" id="KW-0520">NAD</keyword>
<feature type="domain" description="ACT" evidence="7">
    <location>
        <begin position="331"/>
        <end position="410"/>
    </location>
</feature>
<dbReference type="Proteomes" id="UP001363151">
    <property type="component" value="Unassembled WGS sequence"/>
</dbReference>
<proteinExistence type="inferred from homology"/>
<comment type="pathway">
    <text evidence="1">Amino-acid biosynthesis; L-serine biosynthesis; L-serine from 3-phospho-D-glycerate: step 1/3.</text>
</comment>
<dbReference type="PROSITE" id="PS00065">
    <property type="entry name" value="D_2_HYDROXYACID_DH_1"/>
    <property type="match status" value="1"/>
</dbReference>
<dbReference type="PANTHER" id="PTHR42938">
    <property type="entry name" value="FORMATE DEHYDROGENASE 1"/>
    <property type="match status" value="1"/>
</dbReference>
<dbReference type="PANTHER" id="PTHR42938:SF47">
    <property type="entry name" value="HYDROXYPYRUVATE REDUCTASE"/>
    <property type="match status" value="1"/>
</dbReference>
<dbReference type="SUPFAM" id="SSF51735">
    <property type="entry name" value="NAD(P)-binding Rossmann-fold domains"/>
    <property type="match status" value="1"/>
</dbReference>
<evidence type="ECO:0000256" key="6">
    <source>
        <dbReference type="RuleBase" id="RU003719"/>
    </source>
</evidence>
<sequence>MASPAAASRMAIKTFNKLNAAGLARFDPAIFRIAESSETNAHAILLRSHKLTESDVPIMCRSIARCGAGTNNCNVARMTELGVPVFNTPGANANAVKELVLCALFMSSRGVIEGAFHMDGLHAEGTAHERIEKDKALFGGREIAGKTLGVVGLGAIGAAVLKAALGFGMDVVGYDPSLSVEGALRLPGRKMKMVDTLDELAAVSDYVTLHAPYNDHTKGLVGSEFLGHMKRDACLLNFARGELVDEAALAAFFDSGATGRYVCDFAVGPELSKRPNVITIPHLGASTDEAEENAAAMAADTTSLFLQTGSIRDSVNFPTTTLPVRDDTVMRVCLVNENRPGMLGDILSVFGNSGINITQQMNTSRGDVAYNVIDIERLENFEDVHFKSWDALQFLLTSMDGVKSTRYIHGSKQSAKHSGFAVNFNGQVFGIGSNYTPSLPSFGELNEIMGPHEREA</sequence>
<dbReference type="CDD" id="cd12174">
    <property type="entry name" value="PGDH_like_3"/>
    <property type="match status" value="1"/>
</dbReference>
<evidence type="ECO:0000256" key="3">
    <source>
        <dbReference type="ARBA" id="ARBA00023002"/>
    </source>
</evidence>
<comment type="caution">
    <text evidence="8">The sequence shown here is derived from an EMBL/GenBank/DDBJ whole genome shotgun (WGS) entry which is preliminary data.</text>
</comment>
<evidence type="ECO:0000313" key="8">
    <source>
        <dbReference type="EMBL" id="KAK7253787.1"/>
    </source>
</evidence>
<dbReference type="InterPro" id="IPR029753">
    <property type="entry name" value="D-isomer_DH_CS"/>
</dbReference>